<dbReference type="GO" id="GO:0003824">
    <property type="term" value="F:catalytic activity"/>
    <property type="evidence" value="ECO:0007669"/>
    <property type="project" value="InterPro"/>
</dbReference>
<evidence type="ECO:0000259" key="1">
    <source>
        <dbReference type="Pfam" id="PF14529"/>
    </source>
</evidence>
<proteinExistence type="predicted"/>
<dbReference type="Pfam" id="PF14529">
    <property type="entry name" value="Exo_endo_phos_2"/>
    <property type="match status" value="1"/>
</dbReference>
<dbReference type="InterPro" id="IPR036691">
    <property type="entry name" value="Endo/exonu/phosph_ase_sf"/>
</dbReference>
<protein>
    <submittedName>
        <fullName evidence="2">Putative tick transposon</fullName>
    </submittedName>
</protein>
<feature type="domain" description="Endonuclease/exonuclease/phosphatase" evidence="1">
    <location>
        <begin position="41"/>
        <end position="159"/>
    </location>
</feature>
<accession>A0A147BJV6</accession>
<dbReference type="Gene3D" id="3.60.10.10">
    <property type="entry name" value="Endonuclease/exonuclease/phosphatase"/>
    <property type="match status" value="1"/>
</dbReference>
<dbReference type="SUPFAM" id="SSF56219">
    <property type="entry name" value="DNase I-like"/>
    <property type="match status" value="1"/>
</dbReference>
<dbReference type="EMBL" id="GEGO01004789">
    <property type="protein sequence ID" value="JAR90615.1"/>
    <property type="molecule type" value="Transcribed_RNA"/>
</dbReference>
<dbReference type="PANTHER" id="PTHR33273">
    <property type="entry name" value="DOMAIN-CONTAINING PROTEIN, PUTATIVE-RELATED"/>
    <property type="match status" value="1"/>
</dbReference>
<evidence type="ECO:0000313" key="2">
    <source>
        <dbReference type="EMBL" id="JAR90615.1"/>
    </source>
</evidence>
<dbReference type="InterPro" id="IPR005135">
    <property type="entry name" value="Endo/exonuclease/phosphatase"/>
</dbReference>
<reference evidence="2" key="1">
    <citation type="journal article" date="2018" name="PLoS Negl. Trop. Dis.">
        <title>Sialome diversity of ticks revealed by RNAseq of single tick salivary glands.</title>
        <authorList>
            <person name="Perner J."/>
            <person name="Kropackova S."/>
            <person name="Kopacek P."/>
            <person name="Ribeiro J.M."/>
        </authorList>
    </citation>
    <scope>NUCLEOTIDE SEQUENCE</scope>
    <source>
        <strain evidence="2">Siblings of single egg batch collected in Ceske Budejovice</strain>
        <tissue evidence="2">Salivary glands</tissue>
    </source>
</reference>
<name>A0A147BJV6_IXORI</name>
<sequence length="302" mass="34097">GNAAVLVAARIPHDELDLQRWCTQHQQVMGVVLQLPRCKVVVVSIYIRPSIRNSVTIDWSWVEDLRKMHPDALVVIGGDFNTRHTCWGSRTDTYHGSNLVCAMKENHLSLLNDPDLPTRVGQHAHQGDTTTDLTSTNRRRALFWELGADTWGSDHQPIFIRLRGQKITAPKRATSVVCWDAFRAELEQTPVTTPGGDPETHELAHLLQTIHEAKRSSTQQLQVAEDKPSPDLHRANLWQEGLDALCAYRERGRTPGLRCRLNIITAEARDYAITLSTDRWCDLCSSFNGNISGPCIWPIFRN</sequence>
<dbReference type="PANTHER" id="PTHR33273:SF4">
    <property type="entry name" value="ENDONUCLEASE_EXONUCLEASE_PHOSPHATASE DOMAIN-CONTAINING PROTEIN"/>
    <property type="match status" value="1"/>
</dbReference>
<organism evidence="2">
    <name type="scientific">Ixodes ricinus</name>
    <name type="common">Common tick</name>
    <name type="synonym">Acarus ricinus</name>
    <dbReference type="NCBI Taxonomy" id="34613"/>
    <lineage>
        <taxon>Eukaryota</taxon>
        <taxon>Metazoa</taxon>
        <taxon>Ecdysozoa</taxon>
        <taxon>Arthropoda</taxon>
        <taxon>Chelicerata</taxon>
        <taxon>Arachnida</taxon>
        <taxon>Acari</taxon>
        <taxon>Parasitiformes</taxon>
        <taxon>Ixodida</taxon>
        <taxon>Ixodoidea</taxon>
        <taxon>Ixodidae</taxon>
        <taxon>Ixodinae</taxon>
        <taxon>Ixodes</taxon>
    </lineage>
</organism>
<dbReference type="AlphaFoldDB" id="A0A147BJV6"/>
<feature type="non-terminal residue" evidence="2">
    <location>
        <position position="1"/>
    </location>
</feature>